<evidence type="ECO:0000313" key="1">
    <source>
        <dbReference type="EnsemblPlants" id="AET2Gv20320600.26"/>
    </source>
</evidence>
<proteinExistence type="predicted"/>
<dbReference type="Proteomes" id="UP000015105">
    <property type="component" value="Chromosome 2D"/>
</dbReference>
<reference evidence="1" key="4">
    <citation type="submission" date="2019-03" db="UniProtKB">
        <authorList>
            <consortium name="EnsemblPlants"/>
        </authorList>
    </citation>
    <scope>IDENTIFICATION</scope>
</reference>
<protein>
    <submittedName>
        <fullName evidence="1">Uncharacterized protein</fullName>
    </submittedName>
</protein>
<name>A0A453B0E7_AEGTS</name>
<organism evidence="1 2">
    <name type="scientific">Aegilops tauschii subsp. strangulata</name>
    <name type="common">Goatgrass</name>
    <dbReference type="NCBI Taxonomy" id="200361"/>
    <lineage>
        <taxon>Eukaryota</taxon>
        <taxon>Viridiplantae</taxon>
        <taxon>Streptophyta</taxon>
        <taxon>Embryophyta</taxon>
        <taxon>Tracheophyta</taxon>
        <taxon>Spermatophyta</taxon>
        <taxon>Magnoliopsida</taxon>
        <taxon>Liliopsida</taxon>
        <taxon>Poales</taxon>
        <taxon>Poaceae</taxon>
        <taxon>BOP clade</taxon>
        <taxon>Pooideae</taxon>
        <taxon>Triticodae</taxon>
        <taxon>Triticeae</taxon>
        <taxon>Triticinae</taxon>
        <taxon>Aegilops</taxon>
    </lineage>
</organism>
<dbReference type="Gramene" id="AET2Gv20320600.26">
    <property type="protein sequence ID" value="AET2Gv20320600.26"/>
    <property type="gene ID" value="AET2Gv20320600"/>
</dbReference>
<evidence type="ECO:0000313" key="2">
    <source>
        <dbReference type="Proteomes" id="UP000015105"/>
    </source>
</evidence>
<sequence length="50" mass="5792">MTHLTLLPNMWKNNSLNNTQWHKNAISIIKTFLQQTSMCVGRTCLCMPID</sequence>
<reference evidence="2" key="2">
    <citation type="journal article" date="2017" name="Nat. Plants">
        <title>The Aegilops tauschii genome reveals multiple impacts of transposons.</title>
        <authorList>
            <person name="Zhao G."/>
            <person name="Zou C."/>
            <person name="Li K."/>
            <person name="Wang K."/>
            <person name="Li T."/>
            <person name="Gao L."/>
            <person name="Zhang X."/>
            <person name="Wang H."/>
            <person name="Yang Z."/>
            <person name="Liu X."/>
            <person name="Jiang W."/>
            <person name="Mao L."/>
            <person name="Kong X."/>
            <person name="Jiao Y."/>
            <person name="Jia J."/>
        </authorList>
    </citation>
    <scope>NUCLEOTIDE SEQUENCE [LARGE SCALE GENOMIC DNA]</scope>
    <source>
        <strain evidence="2">cv. AL8/78</strain>
    </source>
</reference>
<reference evidence="2" key="1">
    <citation type="journal article" date="2014" name="Science">
        <title>Ancient hybridizations among the ancestral genomes of bread wheat.</title>
        <authorList>
            <consortium name="International Wheat Genome Sequencing Consortium,"/>
            <person name="Marcussen T."/>
            <person name="Sandve S.R."/>
            <person name="Heier L."/>
            <person name="Spannagl M."/>
            <person name="Pfeifer M."/>
            <person name="Jakobsen K.S."/>
            <person name="Wulff B.B."/>
            <person name="Steuernagel B."/>
            <person name="Mayer K.F."/>
            <person name="Olsen O.A."/>
        </authorList>
    </citation>
    <scope>NUCLEOTIDE SEQUENCE [LARGE SCALE GENOMIC DNA]</scope>
    <source>
        <strain evidence="2">cv. AL8/78</strain>
    </source>
</reference>
<reference evidence="1" key="5">
    <citation type="journal article" date="2021" name="G3 (Bethesda)">
        <title>Aegilops tauschii genome assembly Aet v5.0 features greater sequence contiguity and improved annotation.</title>
        <authorList>
            <person name="Wang L."/>
            <person name="Zhu T."/>
            <person name="Rodriguez J.C."/>
            <person name="Deal K.R."/>
            <person name="Dubcovsky J."/>
            <person name="McGuire P.E."/>
            <person name="Lux T."/>
            <person name="Spannagl M."/>
            <person name="Mayer K.F.X."/>
            <person name="Baldrich P."/>
            <person name="Meyers B.C."/>
            <person name="Huo N."/>
            <person name="Gu Y.Q."/>
            <person name="Zhou H."/>
            <person name="Devos K.M."/>
            <person name="Bennetzen J.L."/>
            <person name="Unver T."/>
            <person name="Budak H."/>
            <person name="Gulick P.J."/>
            <person name="Galiba G."/>
            <person name="Kalapos B."/>
            <person name="Nelson D.R."/>
            <person name="Li P."/>
            <person name="You F.M."/>
            <person name="Luo M.C."/>
            <person name="Dvorak J."/>
        </authorList>
    </citation>
    <scope>NUCLEOTIDE SEQUENCE [LARGE SCALE GENOMIC DNA]</scope>
    <source>
        <strain evidence="1">cv. AL8/78</strain>
    </source>
</reference>
<reference evidence="1" key="3">
    <citation type="journal article" date="2017" name="Nature">
        <title>Genome sequence of the progenitor of the wheat D genome Aegilops tauschii.</title>
        <authorList>
            <person name="Luo M.C."/>
            <person name="Gu Y.Q."/>
            <person name="Puiu D."/>
            <person name="Wang H."/>
            <person name="Twardziok S.O."/>
            <person name="Deal K.R."/>
            <person name="Huo N."/>
            <person name="Zhu T."/>
            <person name="Wang L."/>
            <person name="Wang Y."/>
            <person name="McGuire P.E."/>
            <person name="Liu S."/>
            <person name="Long H."/>
            <person name="Ramasamy R.K."/>
            <person name="Rodriguez J.C."/>
            <person name="Van S.L."/>
            <person name="Yuan L."/>
            <person name="Wang Z."/>
            <person name="Xia Z."/>
            <person name="Xiao L."/>
            <person name="Anderson O.D."/>
            <person name="Ouyang S."/>
            <person name="Liang Y."/>
            <person name="Zimin A.V."/>
            <person name="Pertea G."/>
            <person name="Qi P."/>
            <person name="Bennetzen J.L."/>
            <person name="Dai X."/>
            <person name="Dawson M.W."/>
            <person name="Muller H.G."/>
            <person name="Kugler K."/>
            <person name="Rivarola-Duarte L."/>
            <person name="Spannagl M."/>
            <person name="Mayer K.F.X."/>
            <person name="Lu F.H."/>
            <person name="Bevan M.W."/>
            <person name="Leroy P."/>
            <person name="Li P."/>
            <person name="You F.M."/>
            <person name="Sun Q."/>
            <person name="Liu Z."/>
            <person name="Lyons E."/>
            <person name="Wicker T."/>
            <person name="Salzberg S.L."/>
            <person name="Devos K.M."/>
            <person name="Dvorak J."/>
        </authorList>
    </citation>
    <scope>NUCLEOTIDE SEQUENCE [LARGE SCALE GENOMIC DNA]</scope>
    <source>
        <strain evidence="1">cv. AL8/78</strain>
    </source>
</reference>
<dbReference type="AlphaFoldDB" id="A0A453B0E7"/>
<accession>A0A453B0E7</accession>
<dbReference type="EnsemblPlants" id="AET2Gv20320600.26">
    <property type="protein sequence ID" value="AET2Gv20320600.26"/>
    <property type="gene ID" value="AET2Gv20320600"/>
</dbReference>
<keyword evidence="2" id="KW-1185">Reference proteome</keyword>